<name>A0A6A6B2R9_9PEZI</name>
<dbReference type="RefSeq" id="XP_033392739.1">
    <property type="nucleotide sequence ID" value="XM_033535079.1"/>
</dbReference>
<dbReference type="AlphaFoldDB" id="A0A6A6B2R9"/>
<keyword evidence="1" id="KW-1133">Transmembrane helix</keyword>
<dbReference type="GeneID" id="54292573"/>
<proteinExistence type="predicted"/>
<evidence type="ECO:0000313" key="3">
    <source>
        <dbReference type="Proteomes" id="UP000799438"/>
    </source>
</evidence>
<dbReference type="Proteomes" id="UP000799438">
    <property type="component" value="Unassembled WGS sequence"/>
</dbReference>
<gene>
    <name evidence="2" type="ORF">K452DRAFT_115087</name>
</gene>
<evidence type="ECO:0000313" key="2">
    <source>
        <dbReference type="EMBL" id="KAF2137021.1"/>
    </source>
</evidence>
<evidence type="ECO:0000256" key="1">
    <source>
        <dbReference type="SAM" id="Phobius"/>
    </source>
</evidence>
<feature type="transmembrane region" description="Helical" evidence="1">
    <location>
        <begin position="67"/>
        <end position="88"/>
    </location>
</feature>
<keyword evidence="1" id="KW-0472">Membrane</keyword>
<organism evidence="2 3">
    <name type="scientific">Aplosporella prunicola CBS 121167</name>
    <dbReference type="NCBI Taxonomy" id="1176127"/>
    <lineage>
        <taxon>Eukaryota</taxon>
        <taxon>Fungi</taxon>
        <taxon>Dikarya</taxon>
        <taxon>Ascomycota</taxon>
        <taxon>Pezizomycotina</taxon>
        <taxon>Dothideomycetes</taxon>
        <taxon>Dothideomycetes incertae sedis</taxon>
        <taxon>Botryosphaeriales</taxon>
        <taxon>Aplosporellaceae</taxon>
        <taxon>Aplosporella</taxon>
    </lineage>
</organism>
<reference evidence="2" key="1">
    <citation type="journal article" date="2020" name="Stud. Mycol.">
        <title>101 Dothideomycetes genomes: a test case for predicting lifestyles and emergence of pathogens.</title>
        <authorList>
            <person name="Haridas S."/>
            <person name="Albert R."/>
            <person name="Binder M."/>
            <person name="Bloem J."/>
            <person name="Labutti K."/>
            <person name="Salamov A."/>
            <person name="Andreopoulos B."/>
            <person name="Baker S."/>
            <person name="Barry K."/>
            <person name="Bills G."/>
            <person name="Bluhm B."/>
            <person name="Cannon C."/>
            <person name="Castanera R."/>
            <person name="Culley D."/>
            <person name="Daum C."/>
            <person name="Ezra D."/>
            <person name="Gonzalez J."/>
            <person name="Henrissat B."/>
            <person name="Kuo A."/>
            <person name="Liang C."/>
            <person name="Lipzen A."/>
            <person name="Lutzoni F."/>
            <person name="Magnuson J."/>
            <person name="Mondo S."/>
            <person name="Nolan M."/>
            <person name="Ohm R."/>
            <person name="Pangilinan J."/>
            <person name="Park H.-J."/>
            <person name="Ramirez L."/>
            <person name="Alfaro M."/>
            <person name="Sun H."/>
            <person name="Tritt A."/>
            <person name="Yoshinaga Y."/>
            <person name="Zwiers L.-H."/>
            <person name="Turgeon B."/>
            <person name="Goodwin S."/>
            <person name="Spatafora J."/>
            <person name="Crous P."/>
            <person name="Grigoriev I."/>
        </authorList>
    </citation>
    <scope>NUCLEOTIDE SEQUENCE</scope>
    <source>
        <strain evidence="2">CBS 121167</strain>
    </source>
</reference>
<sequence>MRHSLFPFHEYNRLRQGGKYFVHAWAKLTRPCRLVLEGELRLISYFTFYISWLRTYRSFSFILNRRFATRFPAVFYFVYVASPIITSYSRPQPARVYGVVGFCGGHFVVYIGFGQVRQEPCFREGFVYVLVVRNDGRQSGVLSMSRRCLAERMAAMPGLAVEHTRIFAPHERATNDG</sequence>
<accession>A0A6A6B2R9</accession>
<dbReference type="EMBL" id="ML995508">
    <property type="protein sequence ID" value="KAF2137021.1"/>
    <property type="molecule type" value="Genomic_DNA"/>
</dbReference>
<keyword evidence="1" id="KW-0812">Transmembrane</keyword>
<protein>
    <submittedName>
        <fullName evidence="2">Uncharacterized protein</fullName>
    </submittedName>
</protein>
<feature type="transmembrane region" description="Helical" evidence="1">
    <location>
        <begin position="94"/>
        <end position="113"/>
    </location>
</feature>
<keyword evidence="3" id="KW-1185">Reference proteome</keyword>